<dbReference type="AlphaFoldDB" id="A0A1N7P4P5"/>
<feature type="domain" description="EamA" evidence="6">
    <location>
        <begin position="142"/>
        <end position="284"/>
    </location>
</feature>
<keyword evidence="2 5" id="KW-0812">Transmembrane</keyword>
<dbReference type="InterPro" id="IPR037185">
    <property type="entry name" value="EmrE-like"/>
</dbReference>
<feature type="transmembrane region" description="Helical" evidence="5">
    <location>
        <begin position="60"/>
        <end position="80"/>
    </location>
</feature>
<dbReference type="InterPro" id="IPR000620">
    <property type="entry name" value="EamA_dom"/>
</dbReference>
<organism evidence="7 8">
    <name type="scientific">Neptunomonas antarctica</name>
    <dbReference type="NCBI Taxonomy" id="619304"/>
    <lineage>
        <taxon>Bacteria</taxon>
        <taxon>Pseudomonadati</taxon>
        <taxon>Pseudomonadota</taxon>
        <taxon>Gammaproteobacteria</taxon>
        <taxon>Oceanospirillales</taxon>
        <taxon>Oceanospirillaceae</taxon>
        <taxon>Neptunomonas</taxon>
    </lineage>
</organism>
<dbReference type="EMBL" id="FTOE01000012">
    <property type="protein sequence ID" value="SIT05409.1"/>
    <property type="molecule type" value="Genomic_DNA"/>
</dbReference>
<proteinExistence type="predicted"/>
<dbReference type="STRING" id="619304.SAMN05421760_112116"/>
<keyword evidence="8" id="KW-1185">Reference proteome</keyword>
<evidence type="ECO:0000256" key="2">
    <source>
        <dbReference type="ARBA" id="ARBA00022692"/>
    </source>
</evidence>
<evidence type="ECO:0000256" key="1">
    <source>
        <dbReference type="ARBA" id="ARBA00004141"/>
    </source>
</evidence>
<accession>A0A1N7P4P5</accession>
<reference evidence="8" key="1">
    <citation type="submission" date="2017-01" db="EMBL/GenBank/DDBJ databases">
        <authorList>
            <person name="Varghese N."/>
            <person name="Submissions S."/>
        </authorList>
    </citation>
    <scope>NUCLEOTIDE SEQUENCE [LARGE SCALE GENOMIC DNA]</scope>
    <source>
        <strain evidence="8">DSM 22306</strain>
    </source>
</reference>
<feature type="transmembrane region" description="Helical" evidence="5">
    <location>
        <begin position="117"/>
        <end position="135"/>
    </location>
</feature>
<dbReference type="PANTHER" id="PTHR32322:SF9">
    <property type="entry name" value="AMINO-ACID METABOLITE EFFLUX PUMP-RELATED"/>
    <property type="match status" value="1"/>
</dbReference>
<evidence type="ECO:0000256" key="5">
    <source>
        <dbReference type="SAM" id="Phobius"/>
    </source>
</evidence>
<dbReference type="RefSeq" id="WP_054341961.1">
    <property type="nucleotide sequence ID" value="NZ_FTOE01000012.1"/>
</dbReference>
<gene>
    <name evidence="7" type="ORF">SAMN05421760_112116</name>
</gene>
<dbReference type="InterPro" id="IPR050638">
    <property type="entry name" value="AA-Vitamin_Transporters"/>
</dbReference>
<dbReference type="SUPFAM" id="SSF103481">
    <property type="entry name" value="Multidrug resistance efflux transporter EmrE"/>
    <property type="match status" value="2"/>
</dbReference>
<evidence type="ECO:0000256" key="4">
    <source>
        <dbReference type="ARBA" id="ARBA00023136"/>
    </source>
</evidence>
<feature type="transmembrane region" description="Helical" evidence="5">
    <location>
        <begin position="7"/>
        <end position="27"/>
    </location>
</feature>
<protein>
    <submittedName>
        <fullName evidence="7">O-acetylserine/cysteine efflux transporter</fullName>
    </submittedName>
</protein>
<dbReference type="Pfam" id="PF00892">
    <property type="entry name" value="EamA"/>
    <property type="match status" value="2"/>
</dbReference>
<sequence length="299" mass="32520">MSPKDWGLALLVVLAWGVNFVMIKWGLDELPPLLLGALRFMLVAFPALLFIKAPKLPIKWLLGYGLTISFGQFALLFSAMHLGMPAGLASLVLQAQMLFTMIFAFMFLGERWKLQQVMSLIVAAAGLALLATQTPASKMTFIGFALTIAAASSWGMGNIINRKIGQLGNVNLMGLVVWSALIPPIPFLLLSYWIEGPELIISSLQNVGLKTVATLFYLAGIATIFGYSTWAHLLKNYPASQVAPLTLLVPVIGLITAWLVLDETLSLIQVFGILLIMGGLLINVFGHKLRRQKKAALAD</sequence>
<feature type="transmembrane region" description="Helical" evidence="5">
    <location>
        <begin position="141"/>
        <end position="160"/>
    </location>
</feature>
<keyword evidence="4 5" id="KW-0472">Membrane</keyword>
<feature type="transmembrane region" description="Helical" evidence="5">
    <location>
        <begin position="86"/>
        <end position="108"/>
    </location>
</feature>
<feature type="transmembrane region" description="Helical" evidence="5">
    <location>
        <begin position="33"/>
        <end position="51"/>
    </location>
</feature>
<keyword evidence="3 5" id="KW-1133">Transmembrane helix</keyword>
<feature type="transmembrane region" description="Helical" evidence="5">
    <location>
        <begin position="214"/>
        <end position="230"/>
    </location>
</feature>
<evidence type="ECO:0000256" key="3">
    <source>
        <dbReference type="ARBA" id="ARBA00022989"/>
    </source>
</evidence>
<feature type="transmembrane region" description="Helical" evidence="5">
    <location>
        <begin position="242"/>
        <end position="261"/>
    </location>
</feature>
<evidence type="ECO:0000259" key="6">
    <source>
        <dbReference type="Pfam" id="PF00892"/>
    </source>
</evidence>
<dbReference type="GO" id="GO:0016020">
    <property type="term" value="C:membrane"/>
    <property type="evidence" value="ECO:0007669"/>
    <property type="project" value="UniProtKB-SubCell"/>
</dbReference>
<dbReference type="OrthoDB" id="7158585at2"/>
<evidence type="ECO:0000313" key="7">
    <source>
        <dbReference type="EMBL" id="SIT05409.1"/>
    </source>
</evidence>
<feature type="domain" description="EamA" evidence="6">
    <location>
        <begin position="8"/>
        <end position="131"/>
    </location>
</feature>
<dbReference type="Proteomes" id="UP000185999">
    <property type="component" value="Unassembled WGS sequence"/>
</dbReference>
<comment type="subcellular location">
    <subcellularLocation>
        <location evidence="1">Membrane</location>
        <topology evidence="1">Multi-pass membrane protein</topology>
    </subcellularLocation>
</comment>
<dbReference type="PANTHER" id="PTHR32322">
    <property type="entry name" value="INNER MEMBRANE TRANSPORTER"/>
    <property type="match status" value="1"/>
</dbReference>
<evidence type="ECO:0000313" key="8">
    <source>
        <dbReference type="Proteomes" id="UP000185999"/>
    </source>
</evidence>
<feature type="transmembrane region" description="Helical" evidence="5">
    <location>
        <begin position="267"/>
        <end position="285"/>
    </location>
</feature>
<name>A0A1N7P4P5_9GAMM</name>
<feature type="transmembrane region" description="Helical" evidence="5">
    <location>
        <begin position="172"/>
        <end position="194"/>
    </location>
</feature>
<dbReference type="Gene3D" id="1.10.3730.20">
    <property type="match status" value="1"/>
</dbReference>